<organism evidence="1 2">
    <name type="scientific">Mucilaginibacter mali</name>
    <dbReference type="NCBI Taxonomy" id="2740462"/>
    <lineage>
        <taxon>Bacteria</taxon>
        <taxon>Pseudomonadati</taxon>
        <taxon>Bacteroidota</taxon>
        <taxon>Sphingobacteriia</taxon>
        <taxon>Sphingobacteriales</taxon>
        <taxon>Sphingobacteriaceae</taxon>
        <taxon>Mucilaginibacter</taxon>
    </lineage>
</organism>
<gene>
    <name evidence="1" type="ORF">HQ865_18595</name>
</gene>
<dbReference type="EMBL" id="CP054139">
    <property type="protein sequence ID" value="QKJ31688.1"/>
    <property type="molecule type" value="Genomic_DNA"/>
</dbReference>
<reference evidence="1 2" key="1">
    <citation type="submission" date="2020-05" db="EMBL/GenBank/DDBJ databases">
        <title>Mucilaginibacter mali sp. nov.</title>
        <authorList>
            <person name="Kim H.S."/>
            <person name="Lee K.C."/>
            <person name="Suh M.K."/>
            <person name="Kim J.-S."/>
            <person name="Han K.-I."/>
            <person name="Eom M.K."/>
            <person name="Shin Y.K."/>
            <person name="Lee J.-S."/>
        </authorList>
    </citation>
    <scope>NUCLEOTIDE SEQUENCE [LARGE SCALE GENOMIC DNA]</scope>
    <source>
        <strain evidence="1 2">G2-14</strain>
    </source>
</reference>
<sequence>MERQIFETQKQALIKLIDEYLTQKHSIEHKAGLYHILGIINQHTYDNRLHLKGTITHTIIDSLQLDYLLGEKLIRFDENIS</sequence>
<dbReference type="AlphaFoldDB" id="A0A7D4PVM7"/>
<evidence type="ECO:0000313" key="2">
    <source>
        <dbReference type="Proteomes" id="UP000505355"/>
    </source>
</evidence>
<dbReference type="RefSeq" id="WP_173416347.1">
    <property type="nucleotide sequence ID" value="NZ_CP054139.1"/>
</dbReference>
<proteinExistence type="predicted"/>
<dbReference type="Proteomes" id="UP000505355">
    <property type="component" value="Chromosome"/>
</dbReference>
<protein>
    <submittedName>
        <fullName evidence="1">Uncharacterized protein</fullName>
    </submittedName>
</protein>
<name>A0A7D4PVM7_9SPHI</name>
<evidence type="ECO:0000313" key="1">
    <source>
        <dbReference type="EMBL" id="QKJ31688.1"/>
    </source>
</evidence>
<keyword evidence="2" id="KW-1185">Reference proteome</keyword>
<accession>A0A7D4PVM7</accession>
<dbReference type="KEGG" id="mmab:HQ865_18595"/>